<dbReference type="EMBL" id="QYUM01000003">
    <property type="protein sequence ID" value="RJF91317.1"/>
    <property type="molecule type" value="Genomic_DNA"/>
</dbReference>
<comment type="caution">
    <text evidence="1">The sequence shown here is derived from an EMBL/GenBank/DDBJ whole genome shotgun (WGS) entry which is preliminary data.</text>
</comment>
<proteinExistence type="predicted"/>
<protein>
    <recommendedName>
        <fullName evidence="3">DOMON-like domain-containing protein</fullName>
    </recommendedName>
</protein>
<dbReference type="CDD" id="cd09627">
    <property type="entry name" value="DOMON_murB_like"/>
    <property type="match status" value="1"/>
</dbReference>
<evidence type="ECO:0000313" key="2">
    <source>
        <dbReference type="Proteomes" id="UP000286100"/>
    </source>
</evidence>
<dbReference type="OrthoDB" id="190583at2"/>
<reference evidence="1 2" key="1">
    <citation type="submission" date="2018-09" db="EMBL/GenBank/DDBJ databases">
        <authorList>
            <person name="Zhu H."/>
        </authorList>
    </citation>
    <scope>NUCLEOTIDE SEQUENCE [LARGE SCALE GENOMIC DNA]</scope>
    <source>
        <strain evidence="1 2">K2R01-6</strain>
    </source>
</reference>
<accession>A0A418WMU5</accession>
<organism evidence="1 2">
    <name type="scientific">Sphingomonas cavernae</name>
    <dbReference type="NCBI Taxonomy" id="2320861"/>
    <lineage>
        <taxon>Bacteria</taxon>
        <taxon>Pseudomonadati</taxon>
        <taxon>Pseudomonadota</taxon>
        <taxon>Alphaproteobacteria</taxon>
        <taxon>Sphingomonadales</taxon>
        <taxon>Sphingomonadaceae</taxon>
        <taxon>Sphingomonas</taxon>
    </lineage>
</organism>
<name>A0A418WMU5_9SPHN</name>
<evidence type="ECO:0000313" key="1">
    <source>
        <dbReference type="EMBL" id="RJF91317.1"/>
    </source>
</evidence>
<sequence length="173" mass="18594">MAVHADTQCDAVTGITAEITRSAAGEVSLSYELAGRIAALALPAPTTPSRRDALWQHTCFELFVDMAGEGYREFNFAPSGQWAAYGFSGYRIGMHDVDIDAPQIAMRASDELLELNVTLAPGIGAGAIRIGISAVIEEADGRKSYWALAHPSDKADFHHPDCFAFELPALELP</sequence>
<evidence type="ECO:0008006" key="3">
    <source>
        <dbReference type="Google" id="ProtNLM"/>
    </source>
</evidence>
<dbReference type="AlphaFoldDB" id="A0A418WMU5"/>
<dbReference type="Proteomes" id="UP000286100">
    <property type="component" value="Unassembled WGS sequence"/>
</dbReference>
<gene>
    <name evidence="1" type="ORF">D3876_14520</name>
</gene>
<keyword evidence="2" id="KW-1185">Reference proteome</keyword>